<keyword evidence="7" id="KW-0732">Signal</keyword>
<dbReference type="InterPro" id="IPR017853">
    <property type="entry name" value="GH"/>
</dbReference>
<evidence type="ECO:0000259" key="8">
    <source>
        <dbReference type="PROSITE" id="PS51448"/>
    </source>
</evidence>
<dbReference type="Pfam" id="PF00088">
    <property type="entry name" value="Trefoil"/>
    <property type="match status" value="1"/>
</dbReference>
<dbReference type="PANTHER" id="PTHR12631:SF10">
    <property type="entry name" value="BETA-XYLOSIDASE-LIKE PROTEIN-RELATED"/>
    <property type="match status" value="1"/>
</dbReference>
<feature type="disulfide bond" evidence="5">
    <location>
        <begin position="422"/>
        <end position="448"/>
    </location>
</feature>
<evidence type="ECO:0000313" key="9">
    <source>
        <dbReference type="EMBL" id="EDQ90723.1"/>
    </source>
</evidence>
<evidence type="ECO:0000256" key="7">
    <source>
        <dbReference type="SAM" id="SignalP"/>
    </source>
</evidence>
<keyword evidence="3 5" id="KW-1015">Disulfide bond</keyword>
<dbReference type="CDD" id="cd00111">
    <property type="entry name" value="Trefoil"/>
    <property type="match status" value="1"/>
</dbReference>
<keyword evidence="4 6" id="KW-0326">Glycosidase</keyword>
<dbReference type="SMART" id="SM00018">
    <property type="entry name" value="PD"/>
    <property type="match status" value="1"/>
</dbReference>
<dbReference type="InterPro" id="IPR000519">
    <property type="entry name" value="P_trefoil_dom"/>
</dbReference>
<feature type="domain" description="P-type" evidence="8">
    <location>
        <begin position="420"/>
        <end position="464"/>
    </location>
</feature>
<dbReference type="Pfam" id="PF00150">
    <property type="entry name" value="Cellulase"/>
    <property type="match status" value="1"/>
</dbReference>
<dbReference type="EMBL" id="CH991547">
    <property type="protein sequence ID" value="EDQ90723.1"/>
    <property type="molecule type" value="Genomic_DNA"/>
</dbReference>
<dbReference type="PANTHER" id="PTHR12631">
    <property type="entry name" value="ALPHA-L-IDURONIDASE"/>
    <property type="match status" value="1"/>
</dbReference>
<sequence>MVRWSSAYYVLSVALLGVCARASLVGGRGSDADPIGLGPLVWGGNIHFTAEQPGEMAQLAQALKIVRMDFSWARTETERGVYNFSSYDQLLTTTRAHGVRNYWILDFGNSLYSPGAAAPATPEAVAAFARWSVAAMTHFRGQGIIFELYNEPNIPTPASAEAVTRWGTWSPVANASAYMDLYDALIAAKQAAGLADVPLVAPALAGVEDDFLTTCFERGMLETVDGLSLHPYRVSGPETVIEDSARMHLMIRNYTTRDVPVVSGEWGYSTCTNGSYVKHTAPIVTAAHWAAIYCDRGATTGPNTQSDQAKFLARQWLVNAMLNIPVSIFYEWRNGGDNKTYGEDNFGIVEANYVNMSHPFVPKVAYAAASTLQSQINSSTFSQRLPAYNSSKQEESDEDIFVLAFANATRLAVWKIDGDTSCDFVPRVYTDCGFYGITEAQCLARNCCFSPKPWSSEPECNFPPVTNTSGSITLVVSPNATYTRIAMLGTPLTSITADAQGQIRAVINDEPQYWTLVSTS</sequence>
<evidence type="ECO:0000256" key="4">
    <source>
        <dbReference type="ARBA" id="ARBA00023295"/>
    </source>
</evidence>
<dbReference type="FunFam" id="3.20.20.80:FF:000388">
    <property type="entry name" value="Predicted protein"/>
    <property type="match status" value="1"/>
</dbReference>
<keyword evidence="10" id="KW-1185">Reference proteome</keyword>
<evidence type="ECO:0000313" key="10">
    <source>
        <dbReference type="Proteomes" id="UP000001357"/>
    </source>
</evidence>
<evidence type="ECO:0000256" key="3">
    <source>
        <dbReference type="ARBA" id="ARBA00023157"/>
    </source>
</evidence>
<gene>
    <name evidence="9" type="ORF">MONBRDRAFT_24381</name>
</gene>
<protein>
    <recommendedName>
        <fullName evidence="8">P-type domain-containing protein</fullName>
    </recommendedName>
</protein>
<evidence type="ECO:0000256" key="6">
    <source>
        <dbReference type="RuleBase" id="RU361153"/>
    </source>
</evidence>
<dbReference type="InterPro" id="IPR044913">
    <property type="entry name" value="P_trefoil_dom_sf"/>
</dbReference>
<dbReference type="eggNOG" id="ENOG502SUEM">
    <property type="taxonomic scope" value="Eukaryota"/>
</dbReference>
<dbReference type="GeneID" id="5889884"/>
<dbReference type="InterPro" id="IPR001547">
    <property type="entry name" value="Glyco_hydro_5"/>
</dbReference>
<dbReference type="Gene3D" id="4.10.110.10">
    <property type="entry name" value="Spasmolytic Protein, domain 1"/>
    <property type="match status" value="1"/>
</dbReference>
<comment type="caution">
    <text evidence="5">Lacks conserved residue(s) required for the propagation of feature annotation.</text>
</comment>
<reference evidence="9 10" key="1">
    <citation type="journal article" date="2008" name="Nature">
        <title>The genome of the choanoflagellate Monosiga brevicollis and the origin of metazoans.</title>
        <authorList>
            <consortium name="JGI Sequencing"/>
            <person name="King N."/>
            <person name="Westbrook M.J."/>
            <person name="Young S.L."/>
            <person name="Kuo A."/>
            <person name="Abedin M."/>
            <person name="Chapman J."/>
            <person name="Fairclough S."/>
            <person name="Hellsten U."/>
            <person name="Isogai Y."/>
            <person name="Letunic I."/>
            <person name="Marr M."/>
            <person name="Pincus D."/>
            <person name="Putnam N."/>
            <person name="Rokas A."/>
            <person name="Wright K.J."/>
            <person name="Zuzow R."/>
            <person name="Dirks W."/>
            <person name="Good M."/>
            <person name="Goodstein D."/>
            <person name="Lemons D."/>
            <person name="Li W."/>
            <person name="Lyons J.B."/>
            <person name="Morris A."/>
            <person name="Nichols S."/>
            <person name="Richter D.J."/>
            <person name="Salamov A."/>
            <person name="Bork P."/>
            <person name="Lim W.A."/>
            <person name="Manning G."/>
            <person name="Miller W.T."/>
            <person name="McGinnis W."/>
            <person name="Shapiro H."/>
            <person name="Tjian R."/>
            <person name="Grigoriev I.V."/>
            <person name="Rokhsar D."/>
        </authorList>
    </citation>
    <scope>NUCLEOTIDE SEQUENCE [LARGE SCALE GENOMIC DNA]</scope>
    <source>
        <strain evidence="10">MX1 / ATCC 50154</strain>
    </source>
</reference>
<dbReference type="GO" id="GO:0005615">
    <property type="term" value="C:extracellular space"/>
    <property type="evidence" value="ECO:0000318"/>
    <property type="project" value="GO_Central"/>
</dbReference>
<dbReference type="Proteomes" id="UP000001357">
    <property type="component" value="Unassembled WGS sequence"/>
</dbReference>
<proteinExistence type="inferred from homology"/>
<feature type="chain" id="PRO_5002744981" description="P-type domain-containing protein" evidence="7">
    <location>
        <begin position="23"/>
        <end position="520"/>
    </location>
</feature>
<dbReference type="InParanoid" id="A9UW89"/>
<feature type="signal peptide" evidence="7">
    <location>
        <begin position="1"/>
        <end position="22"/>
    </location>
</feature>
<feature type="disulfide bond" evidence="5">
    <location>
        <begin position="432"/>
        <end position="447"/>
    </location>
</feature>
<dbReference type="Gene3D" id="3.20.20.80">
    <property type="entry name" value="Glycosidases"/>
    <property type="match status" value="1"/>
</dbReference>
<comment type="similarity">
    <text evidence="1 6">Belongs to the glycosyl hydrolase 5 (cellulase A) family.</text>
</comment>
<evidence type="ECO:0000256" key="1">
    <source>
        <dbReference type="ARBA" id="ARBA00005641"/>
    </source>
</evidence>
<organism evidence="9 10">
    <name type="scientific">Monosiga brevicollis</name>
    <name type="common">Choanoflagellate</name>
    <dbReference type="NCBI Taxonomy" id="81824"/>
    <lineage>
        <taxon>Eukaryota</taxon>
        <taxon>Choanoflagellata</taxon>
        <taxon>Craspedida</taxon>
        <taxon>Salpingoecidae</taxon>
        <taxon>Monosiga</taxon>
    </lineage>
</organism>
<evidence type="ECO:0000256" key="5">
    <source>
        <dbReference type="PROSITE-ProRule" id="PRU00779"/>
    </source>
</evidence>
<dbReference type="RefSeq" id="XP_001744774.1">
    <property type="nucleotide sequence ID" value="XM_001744722.1"/>
</dbReference>
<dbReference type="InterPro" id="IPR051923">
    <property type="entry name" value="Glycosyl_Hydrolase_39"/>
</dbReference>
<dbReference type="GO" id="GO:0000272">
    <property type="term" value="P:polysaccharide catabolic process"/>
    <property type="evidence" value="ECO:0007669"/>
    <property type="project" value="InterPro"/>
</dbReference>
<dbReference type="SUPFAM" id="SSF51445">
    <property type="entry name" value="(Trans)glycosidases"/>
    <property type="match status" value="1"/>
</dbReference>
<dbReference type="SUPFAM" id="SSF57492">
    <property type="entry name" value="Trefoil"/>
    <property type="match status" value="1"/>
</dbReference>
<evidence type="ECO:0000256" key="2">
    <source>
        <dbReference type="ARBA" id="ARBA00022801"/>
    </source>
</evidence>
<accession>A9UW89</accession>
<dbReference type="PROSITE" id="PS51448">
    <property type="entry name" value="P_TREFOIL_2"/>
    <property type="match status" value="1"/>
</dbReference>
<dbReference type="KEGG" id="mbr:MONBRDRAFT_24381"/>
<name>A9UW89_MONBE</name>
<keyword evidence="2 6" id="KW-0378">Hydrolase</keyword>
<dbReference type="AlphaFoldDB" id="A9UW89"/>
<dbReference type="GO" id="GO:0004553">
    <property type="term" value="F:hydrolase activity, hydrolyzing O-glycosyl compounds"/>
    <property type="evidence" value="ECO:0007669"/>
    <property type="project" value="InterPro"/>
</dbReference>